<dbReference type="GO" id="GO:0005634">
    <property type="term" value="C:nucleus"/>
    <property type="evidence" value="ECO:0007669"/>
    <property type="project" value="UniProtKB-SubCell"/>
</dbReference>
<evidence type="ECO:0000256" key="3">
    <source>
        <dbReference type="SAM" id="MobiDB-lite"/>
    </source>
</evidence>
<name>A0AAW1RBH4_9CHLO</name>
<evidence type="ECO:0000256" key="1">
    <source>
        <dbReference type="ARBA" id="ARBA00004123"/>
    </source>
</evidence>
<dbReference type="GO" id="GO:0050832">
    <property type="term" value="P:defense response to fungus"/>
    <property type="evidence" value="ECO:0007669"/>
    <property type="project" value="InterPro"/>
</dbReference>
<dbReference type="AlphaFoldDB" id="A0AAW1RBH4"/>
<dbReference type="PANTHER" id="PTHR33432:SF22">
    <property type="entry name" value="OS10G0436850 PROTEIN"/>
    <property type="match status" value="1"/>
</dbReference>
<comment type="caution">
    <text evidence="5">The sequence shown here is derived from an EMBL/GenBank/DDBJ whole genome shotgun (WGS) entry which is preliminary data.</text>
</comment>
<feature type="compositionally biased region" description="Gly residues" evidence="3">
    <location>
        <begin position="254"/>
        <end position="272"/>
    </location>
</feature>
<sequence length="464" mass="48768">MTRLKGRSVRAGGAATVCASGRRTRLLEHKARGLIALGAAAMLAASAQLHGRSDFGGRAGGPGFHGALNPGVSPGPHERLSELREEAYCKVLRVFVAQRLYDLNTELMLSKLRAQLHISDDRHLQLRQCVVDGDEQPWLRHRAQANGAGDFQDDEAAAYASMGPPQQRGGGGYSGPHPGGHPASTSYGQQLAPGAPQYNGNGGVRGGSAEAKRTLEGQYMGGSAAGSGGKPGRKRLKRDTPDRHSPPGQAPAVGGAGSMAGLNGGQRGGPGGPSAAPLQLDPLVGYKVQRYWPQNGGWFEGIISDYNLITNEHCIMYDAGTESESFEWYRVRGAPKSECRLTQQRIDILSLPHPPAAAAAAPRAPAPMPAALAAPRRGSAGRKGPDAGGGRGRGSHQRIMAPGYRNGATKTMSLSGFEGYPQAQPAYQQPYPQAYAQQPAPAQRQYAVVSSDDDDAGYSPRGSF</sequence>
<accession>A0AAW1RBH4</accession>
<feature type="compositionally biased region" description="Gly residues" evidence="3">
    <location>
        <begin position="168"/>
        <end position="178"/>
    </location>
</feature>
<dbReference type="SMART" id="SM01191">
    <property type="entry name" value="ENT"/>
    <property type="match status" value="1"/>
</dbReference>
<feature type="domain" description="ENT" evidence="4">
    <location>
        <begin position="76"/>
        <end position="162"/>
    </location>
</feature>
<keyword evidence="2" id="KW-0539">Nucleus</keyword>
<dbReference type="Proteomes" id="UP001445335">
    <property type="component" value="Unassembled WGS sequence"/>
</dbReference>
<feature type="region of interest" description="Disordered" evidence="3">
    <location>
        <begin position="160"/>
        <end position="276"/>
    </location>
</feature>
<proteinExistence type="predicted"/>
<dbReference type="SUPFAM" id="SSF158639">
    <property type="entry name" value="ENT-like"/>
    <property type="match status" value="1"/>
</dbReference>
<dbReference type="PANTHER" id="PTHR33432">
    <property type="entry name" value="PROTEIN EMSY-LIKE 4"/>
    <property type="match status" value="1"/>
</dbReference>
<evidence type="ECO:0000313" key="6">
    <source>
        <dbReference type="Proteomes" id="UP001445335"/>
    </source>
</evidence>
<dbReference type="InterPro" id="IPR036142">
    <property type="entry name" value="ENT_dom-like_sf"/>
</dbReference>
<dbReference type="PROSITE" id="PS51138">
    <property type="entry name" value="ENT"/>
    <property type="match status" value="1"/>
</dbReference>
<evidence type="ECO:0000256" key="2">
    <source>
        <dbReference type="ARBA" id="ARBA00023242"/>
    </source>
</evidence>
<protein>
    <recommendedName>
        <fullName evidence="4">ENT domain-containing protein</fullName>
    </recommendedName>
</protein>
<dbReference type="CDD" id="cd20404">
    <property type="entry name" value="Tudor_Agenet_AtEML-like"/>
    <property type="match status" value="1"/>
</dbReference>
<evidence type="ECO:0000259" key="4">
    <source>
        <dbReference type="PROSITE" id="PS51138"/>
    </source>
</evidence>
<reference evidence="5 6" key="1">
    <citation type="journal article" date="2024" name="Nat. Commun.">
        <title>Phylogenomics reveals the evolutionary origins of lichenization in chlorophyte algae.</title>
        <authorList>
            <person name="Puginier C."/>
            <person name="Libourel C."/>
            <person name="Otte J."/>
            <person name="Skaloud P."/>
            <person name="Haon M."/>
            <person name="Grisel S."/>
            <person name="Petersen M."/>
            <person name="Berrin J.G."/>
            <person name="Delaux P.M."/>
            <person name="Dal Grande F."/>
            <person name="Keller J."/>
        </authorList>
    </citation>
    <scope>NUCLEOTIDE SEQUENCE [LARGE SCALE GENOMIC DNA]</scope>
    <source>
        <strain evidence="5 6">SAG 245.80</strain>
    </source>
</reference>
<dbReference type="InterPro" id="IPR005491">
    <property type="entry name" value="ENT_dom"/>
</dbReference>
<dbReference type="Pfam" id="PF03735">
    <property type="entry name" value="ENT"/>
    <property type="match status" value="1"/>
</dbReference>
<evidence type="ECO:0000313" key="5">
    <source>
        <dbReference type="EMBL" id="KAK9830923.1"/>
    </source>
</evidence>
<keyword evidence="6" id="KW-1185">Reference proteome</keyword>
<feature type="compositionally biased region" description="Low complexity" evidence="3">
    <location>
        <begin position="357"/>
        <end position="375"/>
    </location>
</feature>
<feature type="compositionally biased region" description="Gly residues" evidence="3">
    <location>
        <begin position="219"/>
        <end position="230"/>
    </location>
</feature>
<feature type="compositionally biased region" description="Low complexity" evidence="3">
    <location>
        <begin position="420"/>
        <end position="447"/>
    </location>
</feature>
<feature type="region of interest" description="Disordered" evidence="3">
    <location>
        <begin position="357"/>
        <end position="464"/>
    </location>
</feature>
<dbReference type="EMBL" id="JALJOU010000049">
    <property type="protein sequence ID" value="KAK9830923.1"/>
    <property type="molecule type" value="Genomic_DNA"/>
</dbReference>
<organism evidence="5 6">
    <name type="scientific">Elliptochloris bilobata</name>
    <dbReference type="NCBI Taxonomy" id="381761"/>
    <lineage>
        <taxon>Eukaryota</taxon>
        <taxon>Viridiplantae</taxon>
        <taxon>Chlorophyta</taxon>
        <taxon>core chlorophytes</taxon>
        <taxon>Trebouxiophyceae</taxon>
        <taxon>Trebouxiophyceae incertae sedis</taxon>
        <taxon>Elliptochloris clade</taxon>
        <taxon>Elliptochloris</taxon>
    </lineage>
</organism>
<dbReference type="Gene3D" id="1.10.1240.40">
    <property type="entry name" value="ENT domain"/>
    <property type="match status" value="1"/>
</dbReference>
<comment type="subcellular location">
    <subcellularLocation>
        <location evidence="1">Nucleus</location>
    </subcellularLocation>
</comment>
<dbReference type="InterPro" id="IPR033485">
    <property type="entry name" value="EMSY-LIKE_plant"/>
</dbReference>
<gene>
    <name evidence="5" type="ORF">WJX81_005699</name>
</gene>